<dbReference type="EMBL" id="BSOP01000020">
    <property type="protein sequence ID" value="GLR51718.1"/>
    <property type="molecule type" value="Genomic_DNA"/>
</dbReference>
<sequence>MTTRYDVVIVGGGHNGLVAANYLARAGKSVCVLEARHVVGGACVSEELVPGATWSSCSFIQGMLRQEVIDDLELARFGLRSLSPEVQGVALWEDGDHFMLHHDVDETLKSIGRHSPDDARRFFEFGSKLKRFADISRDWLLSDPPTRSEVFGRFERLGETELLNEFMVVSAQDLLDRYFVSPRLKAYMTFLAMVSTWGGPQTPTTAHVYGYHAFGQFENVFGRWGIPVGGMGSITAALRKGAEAFGAVVRTSAPVAEILVRGGRAAGVRLVGGDVVNADIVMSNAAPTVALGRLVPAGAMKEEWRREALRTDVRGSMARIHVLLDTLPHYNGFEPGLGPQHLGHTILNASAENYEAAAEAQRRGRFPDDFVIEGLIHSATDPSVCKPGQHTLLLGVQQLPFHLEKGDWDDHKEAWTDRVMETFYRFAPNLRGHVIGRNTVSPLDLERTYGLPGGNIFQRSIVGLENLFSERKAPGGDGYRTAVEGLYLCGSGAHPGGGVTGAPGHNAARRVLADMSGDRGPVRRHTELSKSLMDRVLETGVGKDLGYQVAQSKLLRGVTRLFAKSK</sequence>
<dbReference type="InterPro" id="IPR002937">
    <property type="entry name" value="Amino_oxidase"/>
</dbReference>
<protein>
    <recommendedName>
        <fullName evidence="3">Pyridine nucleotide-disulfide oxidoreductase domain-containing protein 2</fullName>
    </recommendedName>
</protein>
<dbReference type="PRINTS" id="PR00411">
    <property type="entry name" value="PNDRDTASEI"/>
</dbReference>
<dbReference type="Pfam" id="PF01593">
    <property type="entry name" value="Amino_oxidase"/>
    <property type="match status" value="1"/>
</dbReference>
<evidence type="ECO:0000256" key="2">
    <source>
        <dbReference type="ARBA" id="ARBA00038825"/>
    </source>
</evidence>
<evidence type="ECO:0000256" key="1">
    <source>
        <dbReference type="ARBA" id="ARBA00037217"/>
    </source>
</evidence>
<dbReference type="PANTHER" id="PTHR10668:SF103">
    <property type="entry name" value="PYRIDINE NUCLEOTIDE-DISULFIDE OXIDOREDUCTASE DOMAIN-CONTAINING PROTEIN 2"/>
    <property type="match status" value="1"/>
</dbReference>
<comment type="subunit">
    <text evidence="2">Interacts with COX5B; this interaction may contribute to localize PYROXD2 to the inner face of the inner mitochondrial membrane.</text>
</comment>
<comment type="caution">
    <text evidence="5">The sequence shown here is derived from an EMBL/GenBank/DDBJ whole genome shotgun (WGS) entry which is preliminary data.</text>
</comment>
<dbReference type="Proteomes" id="UP001156702">
    <property type="component" value="Unassembled WGS sequence"/>
</dbReference>
<name>A0ABQ5ZG06_9HYPH</name>
<dbReference type="SUPFAM" id="SSF51905">
    <property type="entry name" value="FAD/NAD(P)-binding domain"/>
    <property type="match status" value="1"/>
</dbReference>
<proteinExistence type="predicted"/>
<accession>A0ABQ5ZG06</accession>
<evidence type="ECO:0000313" key="5">
    <source>
        <dbReference type="EMBL" id="GLR51718.1"/>
    </source>
</evidence>
<comment type="function">
    <text evidence="1">Probable oxidoreductase that may play a role as regulator of mitochondrial function.</text>
</comment>
<dbReference type="Gene3D" id="3.50.50.60">
    <property type="entry name" value="FAD/NAD(P)-binding domain"/>
    <property type="match status" value="2"/>
</dbReference>
<reference evidence="6" key="1">
    <citation type="journal article" date="2019" name="Int. J. Syst. Evol. Microbiol.">
        <title>The Global Catalogue of Microorganisms (GCM) 10K type strain sequencing project: providing services to taxonomists for standard genome sequencing and annotation.</title>
        <authorList>
            <consortium name="The Broad Institute Genomics Platform"/>
            <consortium name="The Broad Institute Genome Sequencing Center for Infectious Disease"/>
            <person name="Wu L."/>
            <person name="Ma J."/>
        </authorList>
    </citation>
    <scope>NUCLEOTIDE SEQUENCE [LARGE SCALE GENOMIC DNA]</scope>
    <source>
        <strain evidence="6">NBRC 102122</strain>
    </source>
</reference>
<keyword evidence="6" id="KW-1185">Reference proteome</keyword>
<feature type="domain" description="Amine oxidase" evidence="4">
    <location>
        <begin position="16"/>
        <end position="316"/>
    </location>
</feature>
<dbReference type="PANTHER" id="PTHR10668">
    <property type="entry name" value="PHYTOENE DEHYDROGENASE"/>
    <property type="match status" value="1"/>
</dbReference>
<organism evidence="5 6">
    <name type="scientific">Shinella yambaruensis</name>
    <dbReference type="NCBI Taxonomy" id="415996"/>
    <lineage>
        <taxon>Bacteria</taxon>
        <taxon>Pseudomonadati</taxon>
        <taxon>Pseudomonadota</taxon>
        <taxon>Alphaproteobacteria</taxon>
        <taxon>Hyphomicrobiales</taxon>
        <taxon>Rhizobiaceae</taxon>
        <taxon>Shinella</taxon>
    </lineage>
</organism>
<evidence type="ECO:0000256" key="3">
    <source>
        <dbReference type="ARBA" id="ARBA00040298"/>
    </source>
</evidence>
<dbReference type="RefSeq" id="WP_244768041.1">
    <property type="nucleotide sequence ID" value="NZ_BSOP01000020.1"/>
</dbReference>
<evidence type="ECO:0000259" key="4">
    <source>
        <dbReference type="Pfam" id="PF01593"/>
    </source>
</evidence>
<gene>
    <name evidence="5" type="ORF">GCM10007923_29280</name>
</gene>
<evidence type="ECO:0000313" key="6">
    <source>
        <dbReference type="Proteomes" id="UP001156702"/>
    </source>
</evidence>
<dbReference type="InterPro" id="IPR036188">
    <property type="entry name" value="FAD/NAD-bd_sf"/>
</dbReference>